<dbReference type="Pfam" id="PF00271">
    <property type="entry name" value="Helicase_C"/>
    <property type="match status" value="1"/>
</dbReference>
<dbReference type="SMART" id="SM00490">
    <property type="entry name" value="HELICc"/>
    <property type="match status" value="1"/>
</dbReference>
<keyword evidence="4" id="KW-0378">Hydrolase</keyword>
<dbReference type="PROSITE" id="PS51192">
    <property type="entry name" value="HELICASE_ATP_BIND_1"/>
    <property type="match status" value="1"/>
</dbReference>
<dbReference type="PANTHER" id="PTHR36498">
    <property type="entry name" value="TATA-BINDING PROTEIN-ASSOCIATED FACTOR 172"/>
    <property type="match status" value="1"/>
</dbReference>
<dbReference type="Pfam" id="PF00176">
    <property type="entry name" value="SNF2-rel_dom"/>
    <property type="match status" value="1"/>
</dbReference>
<proteinExistence type="predicted"/>
<dbReference type="Gene3D" id="3.40.50.300">
    <property type="entry name" value="P-loop containing nucleotide triphosphate hydrolases"/>
    <property type="match status" value="1"/>
</dbReference>
<feature type="region of interest" description="Disordered" evidence="9">
    <location>
        <begin position="1885"/>
        <end position="1912"/>
    </location>
</feature>
<feature type="region of interest" description="Disordered" evidence="9">
    <location>
        <begin position="215"/>
        <end position="313"/>
    </location>
</feature>
<evidence type="ECO:0000256" key="7">
    <source>
        <dbReference type="ARBA" id="ARBA00023125"/>
    </source>
</evidence>
<dbReference type="FunFam" id="3.40.50.10810:FF:000009">
    <property type="entry name" value="B-TFIID TATA-box-binding protein-associated factor 1"/>
    <property type="match status" value="1"/>
</dbReference>
<dbReference type="GO" id="GO:0005524">
    <property type="term" value="F:ATP binding"/>
    <property type="evidence" value="ECO:0007669"/>
    <property type="project" value="UniProtKB-KW"/>
</dbReference>
<dbReference type="SUPFAM" id="SSF48371">
    <property type="entry name" value="ARM repeat"/>
    <property type="match status" value="1"/>
</dbReference>
<evidence type="ECO:0008006" key="14">
    <source>
        <dbReference type="Google" id="ProtNLM"/>
    </source>
</evidence>
<comment type="subcellular location">
    <subcellularLocation>
        <location evidence="1">Nucleus</location>
    </subcellularLocation>
</comment>
<dbReference type="FunCoup" id="A0A165F9E0">
    <property type="interactions" value="800"/>
</dbReference>
<keyword evidence="3" id="KW-0547">Nucleotide-binding</keyword>
<dbReference type="SUPFAM" id="SSF52540">
    <property type="entry name" value="P-loop containing nucleoside triphosphate hydrolases"/>
    <property type="match status" value="2"/>
</dbReference>
<feature type="domain" description="Helicase ATP-binding" evidence="10">
    <location>
        <begin position="1366"/>
        <end position="1539"/>
    </location>
</feature>
<organism evidence="12 13">
    <name type="scientific">Calocera cornea HHB12733</name>
    <dbReference type="NCBI Taxonomy" id="1353952"/>
    <lineage>
        <taxon>Eukaryota</taxon>
        <taxon>Fungi</taxon>
        <taxon>Dikarya</taxon>
        <taxon>Basidiomycota</taxon>
        <taxon>Agaricomycotina</taxon>
        <taxon>Dacrymycetes</taxon>
        <taxon>Dacrymycetales</taxon>
        <taxon>Dacrymycetaceae</taxon>
        <taxon>Calocera</taxon>
    </lineage>
</organism>
<keyword evidence="6" id="KW-0067">ATP-binding</keyword>
<dbReference type="PANTHER" id="PTHR36498:SF1">
    <property type="entry name" value="TATA-BINDING PROTEIN-ASSOCIATED FACTOR 172"/>
    <property type="match status" value="1"/>
</dbReference>
<evidence type="ECO:0000256" key="4">
    <source>
        <dbReference type="ARBA" id="ARBA00022801"/>
    </source>
</evidence>
<sequence>MSRCVQQLHYRHVVDLYLHFHPGRLDRLLTLLETGSSAEIRATAADQIGQLAAKSIRRDAGVEDVLLDAGKVVVGSSSATEDWQEVLSVAGRVLPYLRSKSSETRTAAARALSQISCLVPVWSPYEHALPDSESDRISEPPFPAFSLANVLRGSPLLLASSGEEYGKGLWLGTPADVERARKEALGRLGLGFLEAVDGEWTEALVQHEDVKLENGSDDRLDVDPDYDVAKSDSPARAMHSDIPIKRSPSTLGSSTKFSPATSPGPTSQSLPVDSDIKSSPSPAPEVGAAGLSARELNRLKRKRKPGNTGIVATPPSKILPFSSWILCRVRVVASQADGNPEARPIPGLHDDVKKLDLTSPPVDDQSASGGPVAVKENASKSARALTVPEGAWVWQGVVDILEIDLLNPNWEVRHGAALGLREVVKAQGGSGGMRMEQNGYEHERWCNDIAAKLLCVFALDRFGDFVSDSAVAPVRETASQCLASLLLHMPLRSVHHVHGILLDMVHQRFSSNDANEIFSKSSKQGRFERRIWEVMHAGLLGIKYEVAVRRDLIDPDHNGQDVLKSVVDAATIGLKDPNDDVQSEAASCLLPVVAELIQHLPTYLEVVLNILWDAFVDLKDDLGSSIAAVMELLGKLMSFNEVIAVVIRDDAEHPLRSRVSTLYPLFRHTLPSVRLSVVRTLQSFLNIPALSPDWISVPLLRLLFQNIVLEERREIRESSLDAWRSAIRLLKANTKLEDTAQAALQSWFELVLSPLGTPIDASLLLSVTTSGRDTASAYNVDKSMLAQDFSLISVDAILQGRLAGAGSIAFLMHEWSEMSLDLTFSPLLDHYVKSPSAFQRSMSAIIVEEWARLCDDLSPCGAQLTTSPLATSLGEQLLNNLEAGPLRSYYEMTTDLSRLRAESQALLDAFRKDPKIPKDKVPSLPFADATDDRPMVEAIRDVVGPIFESLKPFLLRKKKDLSTLEDKRQLLSASLSRYTARRDEFDVRLLASVGSAAVAIGVVPSRLNPLIRSLVNGVKSEKNEELQSRFARAIATFIRHGSLNITPVPSAVSGKVVKNLCTFLCQDDSRTPLFDSRLREGILTLLQGSATLKQAKNKDEESAAITESSLKLQRRGCESALRQLAQAFGPDLVEGVPALWEVMADNLVQTFSDGNSDSKIDLDNSVGQGIIDSFEVLSTVVSSMHPSLHPRIASLLRLVTQAARSTFAVVRSSAAACFAALCDVLTSEGMHCLIEDALPFLGDPKVVTNRQGVIEMISNVLDRLGVKTLPYIIFLVVPILGRMSDVDDNVRLLATNVFASLVKMVPLESGLPDPPNFSPDMLQRRFAEREFLSQLLDGSKVQTYPIPVLIKADLRPYQQEGVNWLAFLGKYHLHGILCDDMGLGKTLQSICILASKHHERAERYASTKSPDSVHLPSLVVCPPTLIGHWHHEILNYTTNLRPIQYTGSSRDRQAILGSLSKYDVVILSYDVIRNDVSDLTRFNWHYCILDEGHIIKNGKAKITKAVKQIHAEHRLILSGTPIQNNVLELWSLFDFLMPGFLGTEQAFNERFGKPILASRDKKGSAKHQEAGKLTRILALEALHKQVLPFLLRRLKEDVLKDLPPKIIQDYYCDLSALQQSLYDDFSKSQAGEEAIQSAQGAGSNKQHIFQSLQYLRKLCNHPALVLKGSLPNILFHGRPIKTDDIRKLENAPKLQALKQILTDCGVGTPDVDESYAPAPMAPTSQHRVLIFCQMKQMIDIIENDLFKATMPGVTYMRLDGTTEATKRHAIVQTFNADPTIDCLLLTTHVGGLGLNLTGADTVIFVEHDWNPMKDLQAMDRAHRLGQKKVVNVYRLITKGTLEEKIMGLQRFKLNIANTVVNQQNTDLTSMDTELVLDLFRRTTDEEDTASNKRRAEKPKAGSASQKNVLEGLDELPAEDEYAGQDFASFMSTLKR</sequence>
<keyword evidence="8" id="KW-0539">Nucleus</keyword>
<dbReference type="GO" id="GO:0003677">
    <property type="term" value="F:DNA binding"/>
    <property type="evidence" value="ECO:0007669"/>
    <property type="project" value="UniProtKB-KW"/>
</dbReference>
<evidence type="ECO:0000259" key="10">
    <source>
        <dbReference type="PROSITE" id="PS51192"/>
    </source>
</evidence>
<dbReference type="InterPro" id="IPR027417">
    <property type="entry name" value="P-loop_NTPase"/>
</dbReference>
<evidence type="ECO:0000256" key="9">
    <source>
        <dbReference type="SAM" id="MobiDB-lite"/>
    </source>
</evidence>
<dbReference type="InterPro" id="IPR049730">
    <property type="entry name" value="SNF2/RAD54-like_C"/>
</dbReference>
<dbReference type="InterPro" id="IPR000330">
    <property type="entry name" value="SNF2_N"/>
</dbReference>
<dbReference type="InterPro" id="IPR011989">
    <property type="entry name" value="ARM-like"/>
</dbReference>
<evidence type="ECO:0000259" key="11">
    <source>
        <dbReference type="PROSITE" id="PS51194"/>
    </source>
</evidence>
<dbReference type="EMBL" id="KV423978">
    <property type="protein sequence ID" value="KZT56424.1"/>
    <property type="molecule type" value="Genomic_DNA"/>
</dbReference>
<dbReference type="Gene3D" id="3.40.50.10810">
    <property type="entry name" value="Tandem AAA-ATPase domain"/>
    <property type="match status" value="1"/>
</dbReference>
<dbReference type="CDD" id="cd18793">
    <property type="entry name" value="SF2_C_SNF"/>
    <property type="match status" value="1"/>
</dbReference>
<evidence type="ECO:0000256" key="6">
    <source>
        <dbReference type="ARBA" id="ARBA00022840"/>
    </source>
</evidence>
<accession>A0A165F9E0</accession>
<name>A0A165F9E0_9BASI</name>
<dbReference type="STRING" id="1353952.A0A165F9E0"/>
<evidence type="ECO:0000256" key="1">
    <source>
        <dbReference type="ARBA" id="ARBA00004123"/>
    </source>
</evidence>
<dbReference type="CDD" id="cd17999">
    <property type="entry name" value="DEXHc_Mot1"/>
    <property type="match status" value="1"/>
</dbReference>
<dbReference type="Proteomes" id="UP000076842">
    <property type="component" value="Unassembled WGS sequence"/>
</dbReference>
<evidence type="ECO:0000256" key="3">
    <source>
        <dbReference type="ARBA" id="ARBA00022741"/>
    </source>
</evidence>
<dbReference type="InterPro" id="IPR044972">
    <property type="entry name" value="Mot1"/>
</dbReference>
<gene>
    <name evidence="12" type="ORF">CALCODRAFT_435762</name>
</gene>
<dbReference type="InParanoid" id="A0A165F9E0"/>
<keyword evidence="2" id="KW-0677">Repeat</keyword>
<dbReference type="InterPro" id="IPR014001">
    <property type="entry name" value="Helicase_ATP-bd"/>
</dbReference>
<dbReference type="GO" id="GO:0005634">
    <property type="term" value="C:nucleus"/>
    <property type="evidence" value="ECO:0007669"/>
    <property type="project" value="UniProtKB-SubCell"/>
</dbReference>
<keyword evidence="5" id="KW-0347">Helicase</keyword>
<protein>
    <recommendedName>
        <fullName evidence="14">SNF2 chromatin remodeling protein</fullName>
    </recommendedName>
</protein>
<feature type="compositionally biased region" description="Basic and acidic residues" evidence="9">
    <location>
        <begin position="215"/>
        <end position="230"/>
    </location>
</feature>
<dbReference type="PROSITE" id="PS51194">
    <property type="entry name" value="HELICASE_CTER"/>
    <property type="match status" value="1"/>
</dbReference>
<evidence type="ECO:0000313" key="13">
    <source>
        <dbReference type="Proteomes" id="UP000076842"/>
    </source>
</evidence>
<dbReference type="GO" id="GO:0016887">
    <property type="term" value="F:ATP hydrolysis activity"/>
    <property type="evidence" value="ECO:0007669"/>
    <property type="project" value="InterPro"/>
</dbReference>
<dbReference type="InterPro" id="IPR001650">
    <property type="entry name" value="Helicase_C-like"/>
</dbReference>
<dbReference type="GO" id="GO:0017025">
    <property type="term" value="F:TBP-class protein binding"/>
    <property type="evidence" value="ECO:0007669"/>
    <property type="project" value="InterPro"/>
</dbReference>
<dbReference type="InterPro" id="IPR044078">
    <property type="entry name" value="Mot1_ATP-bd"/>
</dbReference>
<dbReference type="GO" id="GO:0004386">
    <property type="term" value="F:helicase activity"/>
    <property type="evidence" value="ECO:0007669"/>
    <property type="project" value="UniProtKB-KW"/>
</dbReference>
<keyword evidence="13" id="KW-1185">Reference proteome</keyword>
<dbReference type="InterPro" id="IPR038718">
    <property type="entry name" value="SNF2-like_sf"/>
</dbReference>
<dbReference type="FunFam" id="3.40.50.300:FF:001793">
    <property type="entry name" value="TATA-binding protein-associated factor"/>
    <property type="match status" value="1"/>
</dbReference>
<reference evidence="12 13" key="1">
    <citation type="journal article" date="2016" name="Mol. Biol. Evol.">
        <title>Comparative Genomics of Early-Diverging Mushroom-Forming Fungi Provides Insights into the Origins of Lignocellulose Decay Capabilities.</title>
        <authorList>
            <person name="Nagy L.G."/>
            <person name="Riley R."/>
            <person name="Tritt A."/>
            <person name="Adam C."/>
            <person name="Daum C."/>
            <person name="Floudas D."/>
            <person name="Sun H."/>
            <person name="Yadav J.S."/>
            <person name="Pangilinan J."/>
            <person name="Larsson K.H."/>
            <person name="Matsuura K."/>
            <person name="Barry K."/>
            <person name="Labutti K."/>
            <person name="Kuo R."/>
            <person name="Ohm R.A."/>
            <person name="Bhattacharya S.S."/>
            <person name="Shirouzu T."/>
            <person name="Yoshinaga Y."/>
            <person name="Martin F.M."/>
            <person name="Grigoriev I.V."/>
            <person name="Hibbett D.S."/>
        </authorList>
    </citation>
    <scope>NUCLEOTIDE SEQUENCE [LARGE SCALE GENOMIC DNA]</scope>
    <source>
        <strain evidence="12 13">HHB12733</strain>
    </source>
</reference>
<dbReference type="InterPro" id="IPR016024">
    <property type="entry name" value="ARM-type_fold"/>
</dbReference>
<dbReference type="Pfam" id="PF12054">
    <property type="entry name" value="DUF3535"/>
    <property type="match status" value="1"/>
</dbReference>
<feature type="domain" description="Helicase C-terminal" evidence="11">
    <location>
        <begin position="1710"/>
        <end position="1873"/>
    </location>
</feature>
<feature type="compositionally biased region" description="Polar residues" evidence="9">
    <location>
        <begin position="247"/>
        <end position="271"/>
    </location>
</feature>
<evidence type="ECO:0000256" key="8">
    <source>
        <dbReference type="ARBA" id="ARBA00023242"/>
    </source>
</evidence>
<dbReference type="SMART" id="SM00487">
    <property type="entry name" value="DEXDc"/>
    <property type="match status" value="1"/>
</dbReference>
<evidence type="ECO:0000313" key="12">
    <source>
        <dbReference type="EMBL" id="KZT56424.1"/>
    </source>
</evidence>
<evidence type="ECO:0000256" key="2">
    <source>
        <dbReference type="ARBA" id="ARBA00022737"/>
    </source>
</evidence>
<dbReference type="Gene3D" id="1.25.10.10">
    <property type="entry name" value="Leucine-rich Repeat Variant"/>
    <property type="match status" value="2"/>
</dbReference>
<feature type="region of interest" description="Disordered" evidence="9">
    <location>
        <begin position="338"/>
        <end position="372"/>
    </location>
</feature>
<dbReference type="OrthoDB" id="10252227at2759"/>
<evidence type="ECO:0000256" key="5">
    <source>
        <dbReference type="ARBA" id="ARBA00022806"/>
    </source>
</evidence>
<dbReference type="InterPro" id="IPR022707">
    <property type="entry name" value="Mot1_central_dom"/>
</dbReference>
<keyword evidence="7" id="KW-0238">DNA-binding</keyword>